<evidence type="ECO:0000313" key="8">
    <source>
        <dbReference type="Proteomes" id="UP000027138"/>
    </source>
</evidence>
<keyword evidence="3 4" id="KW-0539">Nucleus</keyword>
<comment type="subcellular location">
    <subcellularLocation>
        <location evidence="1 4">Nucleus</location>
    </subcellularLocation>
</comment>
<dbReference type="OrthoDB" id="153872at2759"/>
<organism evidence="7 8">
    <name type="scientific">Jatropha curcas</name>
    <name type="common">Barbados nut</name>
    <dbReference type="NCBI Taxonomy" id="180498"/>
    <lineage>
        <taxon>Eukaryota</taxon>
        <taxon>Viridiplantae</taxon>
        <taxon>Streptophyta</taxon>
        <taxon>Embryophyta</taxon>
        <taxon>Tracheophyta</taxon>
        <taxon>Spermatophyta</taxon>
        <taxon>Magnoliopsida</taxon>
        <taxon>eudicotyledons</taxon>
        <taxon>Gunneridae</taxon>
        <taxon>Pentapetalae</taxon>
        <taxon>rosids</taxon>
        <taxon>fabids</taxon>
        <taxon>Malpighiales</taxon>
        <taxon>Euphorbiaceae</taxon>
        <taxon>Crotonoideae</taxon>
        <taxon>Jatropheae</taxon>
        <taxon>Jatropha</taxon>
    </lineage>
</organism>
<dbReference type="STRING" id="180498.A0A067KTM5"/>
<keyword evidence="8" id="KW-1185">Reference proteome</keyword>
<accession>A0A067KTM5</accession>
<evidence type="ECO:0000259" key="6">
    <source>
        <dbReference type="PROSITE" id="PS51017"/>
    </source>
</evidence>
<feature type="compositionally biased region" description="Basic and acidic residues" evidence="5">
    <location>
        <begin position="24"/>
        <end position="34"/>
    </location>
</feature>
<name>A0A067KTM5_JATCU</name>
<dbReference type="InterPro" id="IPR010402">
    <property type="entry name" value="CCT_domain"/>
</dbReference>
<feature type="domain" description="CCT" evidence="6">
    <location>
        <begin position="288"/>
        <end position="330"/>
    </location>
</feature>
<dbReference type="PROSITE" id="PS51017">
    <property type="entry name" value="CCT"/>
    <property type="match status" value="1"/>
</dbReference>
<dbReference type="GO" id="GO:0005634">
    <property type="term" value="C:nucleus"/>
    <property type="evidence" value="ECO:0007669"/>
    <property type="project" value="UniProtKB-SubCell"/>
</dbReference>
<reference evidence="7 8" key="1">
    <citation type="journal article" date="2014" name="PLoS ONE">
        <title>Global Analysis of Gene Expression Profiles in Physic Nut (Jatropha curcas L.) Seedlings Exposed to Salt Stress.</title>
        <authorList>
            <person name="Zhang L."/>
            <person name="Zhang C."/>
            <person name="Wu P."/>
            <person name="Chen Y."/>
            <person name="Li M."/>
            <person name="Jiang H."/>
            <person name="Wu G."/>
        </authorList>
    </citation>
    <scope>NUCLEOTIDE SEQUENCE [LARGE SCALE GENOMIC DNA]</scope>
    <source>
        <strain evidence="8">cv. GZQX0401</strain>
        <tissue evidence="7">Young leaves</tissue>
    </source>
</reference>
<evidence type="ECO:0000256" key="1">
    <source>
        <dbReference type="ARBA" id="ARBA00004123"/>
    </source>
</evidence>
<sequence length="344" mass="38261">MRFAGKPIGTVGFVIGSEPEPEPDGSKPEPEPDHFGSVPIPAFLEPEPPVPEPWPWLSFTIEVNENSIINSCLEERDNKGSLELVTSKSNVGLESWMDPNNISYGGEQMPALPEDKNMPTDLGIHEGEELCEGLNIDDIFLNFENDDEIFGCSQGQARYQLEKDCILMEKNLSVTESNGPIKNNIEVSSSRKQDCVVFQLPPVVGMTGMIPPINESLDCLFMDPNCNININLGFPTGAGQVHSSMSFSSNITGESSAADYQDCGLSPVFLPNKSPWELNLETSSPQARDKAKMRYNEKKKTRKFGKQIRYASRKITADRRKRVKGRFVKAGEAYDYDPLVTRNF</sequence>
<evidence type="ECO:0000256" key="2">
    <source>
        <dbReference type="ARBA" id="ARBA00022737"/>
    </source>
</evidence>
<feature type="region of interest" description="Disordered" evidence="5">
    <location>
        <begin position="1"/>
        <end position="36"/>
    </location>
</feature>
<dbReference type="PANTHER" id="PTHR31717:SF46">
    <property type="entry name" value="CCT MOTIF FAMILY PROTEIN-RELATED"/>
    <property type="match status" value="1"/>
</dbReference>
<evidence type="ECO:0000256" key="3">
    <source>
        <dbReference type="ARBA" id="ARBA00023242"/>
    </source>
</evidence>
<dbReference type="Pfam" id="PF06203">
    <property type="entry name" value="CCT"/>
    <property type="match status" value="1"/>
</dbReference>
<dbReference type="AlphaFoldDB" id="A0A067KTM5"/>
<dbReference type="Proteomes" id="UP000027138">
    <property type="component" value="Unassembled WGS sequence"/>
</dbReference>
<proteinExistence type="predicted"/>
<keyword evidence="2" id="KW-0677">Repeat</keyword>
<evidence type="ECO:0000256" key="4">
    <source>
        <dbReference type="PROSITE-ProRule" id="PRU00357"/>
    </source>
</evidence>
<gene>
    <name evidence="7" type="ORF">JCGZ_05189</name>
</gene>
<dbReference type="EMBL" id="KK914367">
    <property type="protein sequence ID" value="KDP38303.1"/>
    <property type="molecule type" value="Genomic_DNA"/>
</dbReference>
<dbReference type="PANTHER" id="PTHR31717">
    <property type="entry name" value="ZINC FINGER PROTEIN CONSTANS-LIKE 10"/>
    <property type="match status" value="1"/>
</dbReference>
<evidence type="ECO:0000313" key="7">
    <source>
        <dbReference type="EMBL" id="KDP38303.1"/>
    </source>
</evidence>
<evidence type="ECO:0000256" key="5">
    <source>
        <dbReference type="SAM" id="MobiDB-lite"/>
    </source>
</evidence>
<protein>
    <recommendedName>
        <fullName evidence="6">CCT domain-containing protein</fullName>
    </recommendedName>
</protein>